<dbReference type="Pfam" id="PF12236">
    <property type="entry name" value="Head-tail_con"/>
    <property type="match status" value="1"/>
</dbReference>
<keyword evidence="9" id="KW-0231">Viral genome packaging</keyword>
<evidence type="ECO:0000256" key="1">
    <source>
        <dbReference type="ARBA" id="ARBA00003421"/>
    </source>
</evidence>
<keyword evidence="10" id="KW-1160">Virus entry into host cell</keyword>
<evidence type="ECO:0000313" key="11">
    <source>
        <dbReference type="EMBL" id="CAB5178549.1"/>
    </source>
</evidence>
<evidence type="ECO:0000256" key="2">
    <source>
        <dbReference type="ARBA" id="ARBA00004328"/>
    </source>
</evidence>
<keyword evidence="5" id="KW-1188">Viral release from host cell</keyword>
<evidence type="ECO:0000256" key="7">
    <source>
        <dbReference type="ARBA" id="ARBA00022950"/>
    </source>
</evidence>
<sequence length="551" mass="62298">MTPQAEDARREKGGELTREFDKVASKRGIFERHWEDVSRVVLPYYSTSFYSQGNTAPGTQRNQDLFDTTANTALFRFAAAMESMLTPRTSKWHRVRLTNPDLMKLRDVQLWCDQVNDLLFQYRYNANANYASQQHDAYISIGAFGTGSLFIDANRDAPGLRYRNVHLGELFFAENHQGVVDKVYRRFKMTLRQCVQRWGEDNLPSKVTDKAKDFPENEVQVLHVCRPRADHDPSRLDAKRMPFESFYVIKDESFLVEESGYYSFPYTPSRYITAPGELYGRSPAMNVLPNIKVLNEVKKTMIKQGQRAVDPVLLLHDDGILEGFNLTPGATNFGAVNGDGRALVHTLPVGNMQIGKEHMDDERMAINDAFLVTLFQILIDTPQMTATEVLERSREKGALLSPTMGRYQSEALGPQIRREFDVLYRQGLLPKIPAVVHEARGEYEIQYDSPLSRALRAEEASGIMRTMQFAAEIAAQTQDPSAMDWFNLDEIIPTVSDINGAPYRFMKTAEQVQQLRQGRAQQQQSEQMIQAAPGVAAVTSAMAKAKAAGLE</sequence>
<comment type="function">
    <text evidence="1">Forms the portal vertex of the capsid. This portal plays critical roles in head assembly, genome packaging, neck/tail attachment, and genome ejection. The portal protein multimerizes as a single ring-shaped homododecamer arranged around a central channel.</text>
</comment>
<accession>A0A6J7WCD7</accession>
<reference evidence="11" key="1">
    <citation type="submission" date="2020-05" db="EMBL/GenBank/DDBJ databases">
        <authorList>
            <person name="Chiriac C."/>
            <person name="Salcher M."/>
            <person name="Ghai R."/>
            <person name="Kavagutti S V."/>
        </authorList>
    </citation>
    <scope>NUCLEOTIDE SEQUENCE</scope>
</reference>
<name>A0A6J7WCD7_9CAUD</name>
<keyword evidence="8" id="KW-1171">Viral genome ejection through host cell envelope</keyword>
<evidence type="ECO:0000256" key="4">
    <source>
        <dbReference type="ARBA" id="ARBA00022595"/>
    </source>
</evidence>
<evidence type="ECO:0000256" key="8">
    <source>
        <dbReference type="ARBA" id="ARBA00023009"/>
    </source>
</evidence>
<protein>
    <submittedName>
        <fullName evidence="11">Head-to-tail connector protein, podovirus-type</fullName>
    </submittedName>
</protein>
<evidence type="ECO:0000256" key="6">
    <source>
        <dbReference type="ARBA" id="ARBA00022844"/>
    </source>
</evidence>
<dbReference type="GO" id="GO:0099002">
    <property type="term" value="P:symbiont genome ejection through host cell envelope, short tail mechanism"/>
    <property type="evidence" value="ECO:0007669"/>
    <property type="project" value="UniProtKB-KW"/>
</dbReference>
<gene>
    <name evidence="11" type="ORF">UFOVP158_11</name>
</gene>
<evidence type="ECO:0000256" key="9">
    <source>
        <dbReference type="ARBA" id="ARBA00023219"/>
    </source>
</evidence>
<organism evidence="11">
    <name type="scientific">uncultured Caudovirales phage</name>
    <dbReference type="NCBI Taxonomy" id="2100421"/>
    <lineage>
        <taxon>Viruses</taxon>
        <taxon>Duplodnaviria</taxon>
        <taxon>Heunggongvirae</taxon>
        <taxon>Uroviricota</taxon>
        <taxon>Caudoviricetes</taxon>
        <taxon>Peduoviridae</taxon>
        <taxon>Maltschvirus</taxon>
        <taxon>Maltschvirus maltsch</taxon>
    </lineage>
</organism>
<evidence type="ECO:0000256" key="10">
    <source>
        <dbReference type="ARBA" id="ARBA00023296"/>
    </source>
</evidence>
<dbReference type="EMBL" id="LR798207">
    <property type="protein sequence ID" value="CAB5178549.1"/>
    <property type="molecule type" value="Genomic_DNA"/>
</dbReference>
<evidence type="ECO:0000256" key="5">
    <source>
        <dbReference type="ARBA" id="ARBA00022612"/>
    </source>
</evidence>
<comment type="subcellular location">
    <subcellularLocation>
        <location evidence="2">Virion</location>
    </subcellularLocation>
</comment>
<keyword evidence="3" id="KW-1244">Viral short tail ejection system</keyword>
<keyword evidence="4" id="KW-1162">Viral penetration into host cytoplasm</keyword>
<keyword evidence="7" id="KW-0118">Viral capsid assembly</keyword>
<dbReference type="GO" id="GO:0044423">
    <property type="term" value="C:virion component"/>
    <property type="evidence" value="ECO:0007669"/>
    <property type="project" value="UniProtKB-KW"/>
</dbReference>
<proteinExistence type="predicted"/>
<dbReference type="InterPro" id="IPR020991">
    <property type="entry name" value="Connector_podovirus"/>
</dbReference>
<keyword evidence="6" id="KW-0946">Virion</keyword>
<evidence type="ECO:0000256" key="3">
    <source>
        <dbReference type="ARBA" id="ARBA00022470"/>
    </source>
</evidence>